<dbReference type="Proteomes" id="UP001201262">
    <property type="component" value="Unassembled WGS sequence"/>
</dbReference>
<dbReference type="RefSeq" id="XP_046077442.1">
    <property type="nucleotide sequence ID" value="XM_046221395.1"/>
</dbReference>
<comment type="caution">
    <text evidence="1">The sequence shown here is derived from an EMBL/GenBank/DDBJ whole genome shotgun (WGS) entry which is preliminary data.</text>
</comment>
<evidence type="ECO:0000313" key="2">
    <source>
        <dbReference type="Proteomes" id="UP001201262"/>
    </source>
</evidence>
<evidence type="ECO:0000313" key="1">
    <source>
        <dbReference type="EMBL" id="KAH8704821.1"/>
    </source>
</evidence>
<keyword evidence="2" id="KW-1185">Reference proteome</keyword>
<accession>A0AAD4L4E1</accession>
<name>A0AAD4L4E1_9EURO</name>
<dbReference type="GeneID" id="70251682"/>
<organism evidence="1 2">
    <name type="scientific">Talaromyces proteolyticus</name>
    <dbReference type="NCBI Taxonomy" id="1131652"/>
    <lineage>
        <taxon>Eukaryota</taxon>
        <taxon>Fungi</taxon>
        <taxon>Dikarya</taxon>
        <taxon>Ascomycota</taxon>
        <taxon>Pezizomycotina</taxon>
        <taxon>Eurotiomycetes</taxon>
        <taxon>Eurotiomycetidae</taxon>
        <taxon>Eurotiales</taxon>
        <taxon>Trichocomaceae</taxon>
        <taxon>Talaromyces</taxon>
        <taxon>Talaromyces sect. Bacilispori</taxon>
    </lineage>
</organism>
<proteinExistence type="predicted"/>
<protein>
    <submittedName>
        <fullName evidence="1">Uncharacterized protein</fullName>
    </submittedName>
</protein>
<gene>
    <name evidence="1" type="ORF">BGW36DRAFT_434440</name>
</gene>
<dbReference type="EMBL" id="JAJTJA010000001">
    <property type="protein sequence ID" value="KAH8704821.1"/>
    <property type="molecule type" value="Genomic_DNA"/>
</dbReference>
<reference evidence="1" key="1">
    <citation type="submission" date="2021-12" db="EMBL/GenBank/DDBJ databases">
        <title>Convergent genome expansion in fungi linked to evolution of root-endophyte symbiosis.</title>
        <authorList>
            <consortium name="DOE Joint Genome Institute"/>
            <person name="Ke Y.-H."/>
            <person name="Bonito G."/>
            <person name="Liao H.-L."/>
            <person name="Looney B."/>
            <person name="Rojas-Flechas A."/>
            <person name="Nash J."/>
            <person name="Hameed K."/>
            <person name="Schadt C."/>
            <person name="Martin F."/>
            <person name="Crous P.W."/>
            <person name="Miettinen O."/>
            <person name="Magnuson J.K."/>
            <person name="Labbe J."/>
            <person name="Jacobson D."/>
            <person name="Doktycz M.J."/>
            <person name="Veneault-Fourrey C."/>
            <person name="Kuo A."/>
            <person name="Mondo S."/>
            <person name="Calhoun S."/>
            <person name="Riley R."/>
            <person name="Ohm R."/>
            <person name="LaButti K."/>
            <person name="Andreopoulos B."/>
            <person name="Pangilinan J."/>
            <person name="Nolan M."/>
            <person name="Tritt A."/>
            <person name="Clum A."/>
            <person name="Lipzen A."/>
            <person name="Daum C."/>
            <person name="Barry K."/>
            <person name="Grigoriev I.V."/>
            <person name="Vilgalys R."/>
        </authorList>
    </citation>
    <scope>NUCLEOTIDE SEQUENCE</scope>
    <source>
        <strain evidence="1">PMI_201</strain>
    </source>
</reference>
<sequence>MSSQNSTIQNISSSHRPCIPRNETILFHNSSFFKQSPSRNLSIPTGVREATDSLKCSTKVPFSSLKSDGKGGARLYNGEGFLYMELVRGVTLSRDGGTLSDSDKLAIFNGLRGLEQDASDAIFTNICLRSAAPFPDVKIFNDWLSNLPRCKKLGIFPPHPMRPGLPDNVGITFTHSDLHPSNSGWYPAYWEYCKARWTAEISGGWEKGVSC</sequence>
<dbReference type="AlphaFoldDB" id="A0AAD4L4E1"/>